<dbReference type="InterPro" id="IPR001965">
    <property type="entry name" value="Znf_PHD"/>
</dbReference>
<keyword evidence="4" id="KW-0862">Zinc</keyword>
<dbReference type="PANTHER" id="PTHR14955:SF4">
    <property type="entry name" value="PHD-TYPE DOMAIN-CONTAINING PROTEIN"/>
    <property type="match status" value="1"/>
</dbReference>
<evidence type="ECO:0000259" key="5">
    <source>
        <dbReference type="PROSITE" id="PS51805"/>
    </source>
</evidence>
<dbReference type="PANTHER" id="PTHR14955">
    <property type="entry name" value="RETINOIC ACID INDUCED 1/TRANSCRIPTION FACTOR 20"/>
    <property type="match status" value="1"/>
</dbReference>
<dbReference type="InterPro" id="IPR013083">
    <property type="entry name" value="Znf_RING/FYVE/PHD"/>
</dbReference>
<evidence type="ECO:0000256" key="1">
    <source>
        <dbReference type="ARBA" id="ARBA00022553"/>
    </source>
</evidence>
<evidence type="ECO:0000256" key="3">
    <source>
        <dbReference type="ARBA" id="ARBA00022771"/>
    </source>
</evidence>
<dbReference type="AlphaFoldDB" id="A0A6G1SEI8"/>
<dbReference type="InterPro" id="IPR052440">
    <property type="entry name" value="Trans_Reg/Chrom_Remod"/>
</dbReference>
<evidence type="ECO:0000313" key="6">
    <source>
        <dbReference type="EMBL" id="MDE48946.1"/>
    </source>
</evidence>
<protein>
    <submittedName>
        <fullName evidence="6">Retinoic acid-induced protein 1</fullName>
    </submittedName>
</protein>
<reference evidence="6" key="1">
    <citation type="submission" date="2018-10" db="EMBL/GenBank/DDBJ databases">
        <title>Transcriptome assembly of Aceria tosichella (Wheat curl mite) Type 2.</title>
        <authorList>
            <person name="Scully E.D."/>
            <person name="Geib S.M."/>
            <person name="Palmer N.A."/>
            <person name="Gupta A.K."/>
            <person name="Sarath G."/>
            <person name="Tatineni S."/>
        </authorList>
    </citation>
    <scope>NUCLEOTIDE SEQUENCE</scope>
    <source>
        <strain evidence="6">LincolnNE</strain>
    </source>
</reference>
<evidence type="ECO:0000256" key="2">
    <source>
        <dbReference type="ARBA" id="ARBA00022723"/>
    </source>
</evidence>
<proteinExistence type="predicted"/>
<dbReference type="Gene3D" id="3.30.40.10">
    <property type="entry name" value="Zinc/RING finger domain, C3HC4 (zinc finger)"/>
    <property type="match status" value="1"/>
</dbReference>
<dbReference type="GO" id="GO:0006357">
    <property type="term" value="P:regulation of transcription by RNA polymerase II"/>
    <property type="evidence" value="ECO:0007669"/>
    <property type="project" value="TreeGrafter"/>
</dbReference>
<dbReference type="Pfam" id="PF13771">
    <property type="entry name" value="zf-HC5HC2H"/>
    <property type="match status" value="1"/>
</dbReference>
<accession>A0A6G1SEI8</accession>
<sequence length="162" mass="18188">MPDGCNKVAGDQNVVCVLCHKICHCRGLGDLYGPYNIDFSTTSNAPSDRYKTITPKKSKYSLLNHSYAVKEIWIHEDCLVWSEGVHLVGNKILKMEETIKASFNHNCSVCKTKGATIGCSGKRCRRKFHYICGRDSKCQFDETNFTLKCDRCLANAEAQPSQ</sequence>
<dbReference type="PROSITE" id="PS01359">
    <property type="entry name" value="ZF_PHD_1"/>
    <property type="match status" value="1"/>
</dbReference>
<dbReference type="GO" id="GO:0008270">
    <property type="term" value="F:zinc ion binding"/>
    <property type="evidence" value="ECO:0007669"/>
    <property type="project" value="UniProtKB-KW"/>
</dbReference>
<keyword evidence="2" id="KW-0479">Metal-binding</keyword>
<dbReference type="SMART" id="SM00249">
    <property type="entry name" value="PHD"/>
    <property type="match status" value="1"/>
</dbReference>
<name>A0A6G1SEI8_9ACAR</name>
<evidence type="ECO:0000256" key="4">
    <source>
        <dbReference type="ARBA" id="ARBA00022833"/>
    </source>
</evidence>
<gene>
    <name evidence="6" type="primary">Rai1_0</name>
    <name evidence="6" type="ORF">g.7955</name>
</gene>
<dbReference type="InterPro" id="IPR034732">
    <property type="entry name" value="EPHD"/>
</dbReference>
<dbReference type="GO" id="GO:0005634">
    <property type="term" value="C:nucleus"/>
    <property type="evidence" value="ECO:0007669"/>
    <property type="project" value="TreeGrafter"/>
</dbReference>
<organism evidence="6">
    <name type="scientific">Aceria tosichella</name>
    <name type="common">wheat curl mite</name>
    <dbReference type="NCBI Taxonomy" id="561515"/>
    <lineage>
        <taxon>Eukaryota</taxon>
        <taxon>Metazoa</taxon>
        <taxon>Ecdysozoa</taxon>
        <taxon>Arthropoda</taxon>
        <taxon>Chelicerata</taxon>
        <taxon>Arachnida</taxon>
        <taxon>Acari</taxon>
        <taxon>Acariformes</taxon>
        <taxon>Trombidiformes</taxon>
        <taxon>Prostigmata</taxon>
        <taxon>Eupodina</taxon>
        <taxon>Eriophyoidea</taxon>
        <taxon>Eriophyidae</taxon>
        <taxon>Eriophyinae</taxon>
        <taxon>Aceriini</taxon>
        <taxon>Aceria</taxon>
    </lineage>
</organism>
<dbReference type="EMBL" id="GGYP01004175">
    <property type="protein sequence ID" value="MDE48946.1"/>
    <property type="molecule type" value="Transcribed_RNA"/>
</dbReference>
<keyword evidence="1" id="KW-0597">Phosphoprotein</keyword>
<feature type="domain" description="PHD-type" evidence="5">
    <location>
        <begin position="48"/>
        <end position="153"/>
    </location>
</feature>
<keyword evidence="3" id="KW-0863">Zinc-finger</keyword>
<dbReference type="InterPro" id="IPR019786">
    <property type="entry name" value="Zinc_finger_PHD-type_CS"/>
</dbReference>
<dbReference type="PROSITE" id="PS51805">
    <property type="entry name" value="EPHD"/>
    <property type="match status" value="1"/>
</dbReference>